<dbReference type="CDD" id="cd00093">
    <property type="entry name" value="HTH_XRE"/>
    <property type="match status" value="1"/>
</dbReference>
<accession>A0A1B7HQC8</accession>
<dbReference type="InterPro" id="IPR010982">
    <property type="entry name" value="Lambda_DNA-bd_dom_sf"/>
</dbReference>
<dbReference type="Proteomes" id="UP000078504">
    <property type="component" value="Unassembled WGS sequence"/>
</dbReference>
<dbReference type="Gene3D" id="1.10.260.40">
    <property type="entry name" value="lambda repressor-like DNA-binding domains"/>
    <property type="match status" value="1"/>
</dbReference>
<organism evidence="2 3">
    <name type="scientific">Buttiauxella gaviniae ATCC 51604</name>
    <dbReference type="NCBI Taxonomy" id="1354253"/>
    <lineage>
        <taxon>Bacteria</taxon>
        <taxon>Pseudomonadati</taxon>
        <taxon>Pseudomonadota</taxon>
        <taxon>Gammaproteobacteria</taxon>
        <taxon>Enterobacterales</taxon>
        <taxon>Enterobacteriaceae</taxon>
        <taxon>Buttiauxella</taxon>
    </lineage>
</organism>
<dbReference type="Pfam" id="PF01381">
    <property type="entry name" value="HTH_3"/>
    <property type="match status" value="1"/>
</dbReference>
<dbReference type="InterPro" id="IPR001387">
    <property type="entry name" value="Cro/C1-type_HTH"/>
</dbReference>
<evidence type="ECO:0000313" key="3">
    <source>
        <dbReference type="Proteomes" id="UP000078504"/>
    </source>
</evidence>
<dbReference type="PROSITE" id="PS50943">
    <property type="entry name" value="HTH_CROC1"/>
    <property type="match status" value="1"/>
</dbReference>
<reference evidence="2 3" key="1">
    <citation type="submission" date="2016-04" db="EMBL/GenBank/DDBJ databases">
        <title>ATOL: Assembling a taxonomically balanced genome-scale reconstruction of the evolutionary history of the Enterobacteriaceae.</title>
        <authorList>
            <person name="Plunkett G.III."/>
            <person name="Neeno-Eckwall E.C."/>
            <person name="Glasner J.D."/>
            <person name="Perna N.T."/>
        </authorList>
    </citation>
    <scope>NUCLEOTIDE SEQUENCE [LARGE SCALE GENOMIC DNA]</scope>
    <source>
        <strain evidence="2 3">ATCC 51604</strain>
    </source>
</reference>
<evidence type="ECO:0000259" key="1">
    <source>
        <dbReference type="PROSITE" id="PS50943"/>
    </source>
</evidence>
<dbReference type="GO" id="GO:0003677">
    <property type="term" value="F:DNA binding"/>
    <property type="evidence" value="ECO:0007669"/>
    <property type="project" value="InterPro"/>
</dbReference>
<dbReference type="PATRIC" id="fig|1354253.4.peg.4013"/>
<proteinExistence type="predicted"/>
<sequence>MRELTTLGQRALARRKELKLTQREAAKLTGVAHVTISQWERDETQPVGARLFALAKALSCTPTWLLFGDDDQSPAPAAEQSLPPQISDKHKELIELFDALPESEQEAQIQQMRARVNNFNKLFDEMLKARQRQSKK</sequence>
<dbReference type="RefSeq" id="WP_064518288.1">
    <property type="nucleotide sequence ID" value="NZ_LXEP01000035.1"/>
</dbReference>
<evidence type="ECO:0000313" key="2">
    <source>
        <dbReference type="EMBL" id="OAT17843.1"/>
    </source>
</evidence>
<dbReference type="EMBL" id="LXEP01000035">
    <property type="protein sequence ID" value="OAT17843.1"/>
    <property type="molecule type" value="Genomic_DNA"/>
</dbReference>
<gene>
    <name evidence="2" type="ORF">M977_03927</name>
</gene>
<feature type="domain" description="HTH cro/C1-type" evidence="1">
    <location>
        <begin position="13"/>
        <end position="65"/>
    </location>
</feature>
<dbReference type="SUPFAM" id="SSF47413">
    <property type="entry name" value="lambda repressor-like DNA-binding domains"/>
    <property type="match status" value="1"/>
</dbReference>
<protein>
    <submittedName>
        <fullName evidence="2">Cro/C1 family helix-turn-helix protein</fullName>
    </submittedName>
</protein>
<dbReference type="AlphaFoldDB" id="A0A1B7HQC8"/>
<name>A0A1B7HQC8_9ENTR</name>
<comment type="caution">
    <text evidence="2">The sequence shown here is derived from an EMBL/GenBank/DDBJ whole genome shotgun (WGS) entry which is preliminary data.</text>
</comment>
<dbReference type="SMART" id="SM00530">
    <property type="entry name" value="HTH_XRE"/>
    <property type="match status" value="1"/>
</dbReference>
<dbReference type="NCBIfam" id="NF007257">
    <property type="entry name" value="PRK09706.1"/>
    <property type="match status" value="1"/>
</dbReference>